<evidence type="ECO:0000256" key="3">
    <source>
        <dbReference type="ARBA" id="ARBA00022737"/>
    </source>
</evidence>
<dbReference type="Pfam" id="PF00132">
    <property type="entry name" value="Hexapep"/>
    <property type="match status" value="1"/>
</dbReference>
<dbReference type="PROSITE" id="PS00101">
    <property type="entry name" value="HEXAPEP_TRANSFERASES"/>
    <property type="match status" value="1"/>
</dbReference>
<dbReference type="InterPro" id="IPR018357">
    <property type="entry name" value="Hexapep_transf_CS"/>
</dbReference>
<keyword evidence="6" id="KW-1185">Reference proteome</keyword>
<protein>
    <submittedName>
        <fullName evidence="5">Acyltransferase</fullName>
        <ecNumber evidence="5">2.3.1.-</ecNumber>
    </submittedName>
</protein>
<evidence type="ECO:0000256" key="1">
    <source>
        <dbReference type="ARBA" id="ARBA00007274"/>
    </source>
</evidence>
<keyword evidence="2 5" id="KW-0808">Transferase</keyword>
<dbReference type="Gene3D" id="2.160.10.10">
    <property type="entry name" value="Hexapeptide repeat proteins"/>
    <property type="match status" value="1"/>
</dbReference>
<reference evidence="5 6" key="1">
    <citation type="submission" date="2023-12" db="EMBL/GenBank/DDBJ databases">
        <title>Marinobacter qingdaonensis sp. nov., isolated from the intertidal sediment of Qingdao, PR China.</title>
        <authorList>
            <person name="Li Y."/>
        </authorList>
    </citation>
    <scope>NUCLEOTIDE SEQUENCE [LARGE SCALE GENOMIC DNA]</scope>
    <source>
        <strain evidence="5 6">ASW11-75</strain>
    </source>
</reference>
<dbReference type="SUPFAM" id="SSF51161">
    <property type="entry name" value="Trimeric LpxA-like enzymes"/>
    <property type="match status" value="1"/>
</dbReference>
<accession>A0ABU5P056</accession>
<dbReference type="InterPro" id="IPR011004">
    <property type="entry name" value="Trimer_LpxA-like_sf"/>
</dbReference>
<evidence type="ECO:0000256" key="4">
    <source>
        <dbReference type="ARBA" id="ARBA00023315"/>
    </source>
</evidence>
<organism evidence="5 6">
    <name type="scientific">Marinobacter qingdaonensis</name>
    <dbReference type="NCBI Taxonomy" id="3108486"/>
    <lineage>
        <taxon>Bacteria</taxon>
        <taxon>Pseudomonadati</taxon>
        <taxon>Pseudomonadota</taxon>
        <taxon>Gammaproteobacteria</taxon>
        <taxon>Pseudomonadales</taxon>
        <taxon>Marinobacteraceae</taxon>
        <taxon>Marinobacter</taxon>
    </lineage>
</organism>
<gene>
    <name evidence="5" type="ORF">U5822_12200</name>
</gene>
<keyword evidence="4 5" id="KW-0012">Acyltransferase</keyword>
<dbReference type="Proteomes" id="UP001305746">
    <property type="component" value="Unassembled WGS sequence"/>
</dbReference>
<dbReference type="EC" id="2.3.1.-" evidence="5"/>
<dbReference type="RefSeq" id="WP_322855896.1">
    <property type="nucleotide sequence ID" value="NZ_JAYDCJ010000003.1"/>
</dbReference>
<dbReference type="PANTHER" id="PTHR23416">
    <property type="entry name" value="SIALIC ACID SYNTHASE-RELATED"/>
    <property type="match status" value="1"/>
</dbReference>
<dbReference type="PANTHER" id="PTHR23416:SF23">
    <property type="entry name" value="ACETYLTRANSFERASE C18B11.09C-RELATED"/>
    <property type="match status" value="1"/>
</dbReference>
<dbReference type="InterPro" id="IPR051159">
    <property type="entry name" value="Hexapeptide_acetyltransf"/>
</dbReference>
<keyword evidence="3" id="KW-0677">Repeat</keyword>
<comment type="similarity">
    <text evidence="1">Belongs to the transferase hexapeptide repeat family.</text>
</comment>
<dbReference type="CDD" id="cd04647">
    <property type="entry name" value="LbH_MAT_like"/>
    <property type="match status" value="1"/>
</dbReference>
<comment type="caution">
    <text evidence="5">The sequence shown here is derived from an EMBL/GenBank/DDBJ whole genome shotgun (WGS) entry which is preliminary data.</text>
</comment>
<dbReference type="GO" id="GO:0016746">
    <property type="term" value="F:acyltransferase activity"/>
    <property type="evidence" value="ECO:0007669"/>
    <property type="project" value="UniProtKB-KW"/>
</dbReference>
<dbReference type="InterPro" id="IPR001451">
    <property type="entry name" value="Hexapep"/>
</dbReference>
<dbReference type="EMBL" id="JAYDCJ010000003">
    <property type="protein sequence ID" value="MEA1081438.1"/>
    <property type="molecule type" value="Genomic_DNA"/>
</dbReference>
<evidence type="ECO:0000313" key="6">
    <source>
        <dbReference type="Proteomes" id="UP001305746"/>
    </source>
</evidence>
<name>A0ABU5P056_9GAMM</name>
<proteinExistence type="inferred from homology"/>
<sequence length="175" mass="18730">MFFISSFSFKFLPGFITKFIWPLSSSFSGYLPLSIRYIILRLTAKNGDNVCLGSYVIVWNERGLVLGRGVSINAICYIEALGGCRIGNKVSIAHGVSIMTTNHTWSDKSVPIKDNKLSAGPVVVEDDVWIGCGVRILSGVDIGSRSIIAAGAVVTKDVPPGTLVGGVPAKTIKRL</sequence>
<evidence type="ECO:0000256" key="2">
    <source>
        <dbReference type="ARBA" id="ARBA00022679"/>
    </source>
</evidence>
<evidence type="ECO:0000313" key="5">
    <source>
        <dbReference type="EMBL" id="MEA1081438.1"/>
    </source>
</evidence>